<name>A0A379JXU8_ECTOL</name>
<evidence type="ECO:0000313" key="1">
    <source>
        <dbReference type="EMBL" id="SUD53184.1"/>
    </source>
</evidence>
<protein>
    <submittedName>
        <fullName evidence="1">Uncharacterized protein</fullName>
    </submittedName>
</protein>
<dbReference type="Proteomes" id="UP000255303">
    <property type="component" value="Unassembled WGS sequence"/>
</dbReference>
<organism evidence="1 2">
    <name type="scientific">Ectopseudomonas oleovorans</name>
    <name type="common">Pseudomonas oleovorans</name>
    <dbReference type="NCBI Taxonomy" id="301"/>
    <lineage>
        <taxon>Bacteria</taxon>
        <taxon>Pseudomonadati</taxon>
        <taxon>Pseudomonadota</taxon>
        <taxon>Gammaproteobacteria</taxon>
        <taxon>Pseudomonadales</taxon>
        <taxon>Pseudomonadaceae</taxon>
        <taxon>Ectopseudomonas</taxon>
    </lineage>
</organism>
<proteinExistence type="predicted"/>
<gene>
    <name evidence="1" type="ORF">NCTC10692_03698</name>
</gene>
<dbReference type="AlphaFoldDB" id="A0A379JXU8"/>
<evidence type="ECO:0000313" key="2">
    <source>
        <dbReference type="Proteomes" id="UP000255303"/>
    </source>
</evidence>
<sequence length="41" mass="4541">MAVQSSERPDFDIAAVSILLVRLLIVNSLSDCICWGCWGRC</sequence>
<reference evidence="1 2" key="1">
    <citation type="submission" date="2018-06" db="EMBL/GenBank/DDBJ databases">
        <authorList>
            <consortium name="Pathogen Informatics"/>
            <person name="Doyle S."/>
        </authorList>
    </citation>
    <scope>NUCLEOTIDE SEQUENCE [LARGE SCALE GENOMIC DNA]</scope>
    <source>
        <strain evidence="1 2">NCTC10692</strain>
    </source>
</reference>
<accession>A0A379JXU8</accession>
<dbReference type="EMBL" id="UGUV01000002">
    <property type="protein sequence ID" value="SUD53184.1"/>
    <property type="molecule type" value="Genomic_DNA"/>
</dbReference>